<dbReference type="InterPro" id="IPR001647">
    <property type="entry name" value="HTH_TetR"/>
</dbReference>
<dbReference type="SUPFAM" id="SSF46689">
    <property type="entry name" value="Homeodomain-like"/>
    <property type="match status" value="1"/>
</dbReference>
<feature type="domain" description="HTH tetR-type" evidence="5">
    <location>
        <begin position="4"/>
        <end position="63"/>
    </location>
</feature>
<evidence type="ECO:0000256" key="3">
    <source>
        <dbReference type="ARBA" id="ARBA00023163"/>
    </source>
</evidence>
<dbReference type="PANTHER" id="PTHR30055:SF234">
    <property type="entry name" value="HTH-TYPE TRANSCRIPTIONAL REGULATOR BETI"/>
    <property type="match status" value="1"/>
</dbReference>
<dbReference type="SUPFAM" id="SSF48498">
    <property type="entry name" value="Tetracyclin repressor-like, C-terminal domain"/>
    <property type="match status" value="1"/>
</dbReference>
<dbReference type="Pfam" id="PF00440">
    <property type="entry name" value="TetR_N"/>
    <property type="match status" value="1"/>
</dbReference>
<keyword evidence="1" id="KW-0805">Transcription regulation</keyword>
<name>A0ABN3U5E8_9ACTN</name>
<dbReference type="PRINTS" id="PR00455">
    <property type="entry name" value="HTHTETR"/>
</dbReference>
<dbReference type="InterPro" id="IPR049445">
    <property type="entry name" value="TetR_SbtR-like_C"/>
</dbReference>
<comment type="caution">
    <text evidence="6">The sequence shown here is derived from an EMBL/GenBank/DDBJ whole genome shotgun (WGS) entry which is preliminary data.</text>
</comment>
<dbReference type="InterPro" id="IPR036271">
    <property type="entry name" value="Tet_transcr_reg_TetR-rel_C_sf"/>
</dbReference>
<dbReference type="EMBL" id="BAAATZ010000007">
    <property type="protein sequence ID" value="GAA2724624.1"/>
    <property type="molecule type" value="Genomic_DNA"/>
</dbReference>
<protein>
    <submittedName>
        <fullName evidence="6">TetR/AcrR family transcriptional regulator</fullName>
    </submittedName>
</protein>
<evidence type="ECO:0000256" key="2">
    <source>
        <dbReference type="ARBA" id="ARBA00023125"/>
    </source>
</evidence>
<gene>
    <name evidence="6" type="ORF">GCM10010439_22720</name>
</gene>
<dbReference type="PANTHER" id="PTHR30055">
    <property type="entry name" value="HTH-TYPE TRANSCRIPTIONAL REGULATOR RUTR"/>
    <property type="match status" value="1"/>
</dbReference>
<dbReference type="InterPro" id="IPR050109">
    <property type="entry name" value="HTH-type_TetR-like_transc_reg"/>
</dbReference>
<dbReference type="Gene3D" id="1.10.357.10">
    <property type="entry name" value="Tetracycline Repressor, domain 2"/>
    <property type="match status" value="1"/>
</dbReference>
<feature type="DNA-binding region" description="H-T-H motif" evidence="4">
    <location>
        <begin position="26"/>
        <end position="45"/>
    </location>
</feature>
<evidence type="ECO:0000259" key="5">
    <source>
        <dbReference type="PROSITE" id="PS50977"/>
    </source>
</evidence>
<keyword evidence="7" id="KW-1185">Reference proteome</keyword>
<evidence type="ECO:0000256" key="4">
    <source>
        <dbReference type="PROSITE-ProRule" id="PRU00335"/>
    </source>
</evidence>
<evidence type="ECO:0000313" key="6">
    <source>
        <dbReference type="EMBL" id="GAA2724624.1"/>
    </source>
</evidence>
<reference evidence="6 7" key="1">
    <citation type="journal article" date="2019" name="Int. J. Syst. Evol. Microbiol.">
        <title>The Global Catalogue of Microorganisms (GCM) 10K type strain sequencing project: providing services to taxonomists for standard genome sequencing and annotation.</title>
        <authorList>
            <consortium name="The Broad Institute Genomics Platform"/>
            <consortium name="The Broad Institute Genome Sequencing Center for Infectious Disease"/>
            <person name="Wu L."/>
            <person name="Ma J."/>
        </authorList>
    </citation>
    <scope>NUCLEOTIDE SEQUENCE [LARGE SCALE GENOMIC DNA]</scope>
    <source>
        <strain evidence="6 7">JCM 8201</strain>
    </source>
</reference>
<keyword evidence="3" id="KW-0804">Transcription</keyword>
<accession>A0ABN3U5E8</accession>
<proteinExistence type="predicted"/>
<keyword evidence="2 4" id="KW-0238">DNA-binding</keyword>
<organism evidence="6 7">
    <name type="scientific">Actinocorallia aurantiaca</name>
    <dbReference type="NCBI Taxonomy" id="46204"/>
    <lineage>
        <taxon>Bacteria</taxon>
        <taxon>Bacillati</taxon>
        <taxon>Actinomycetota</taxon>
        <taxon>Actinomycetes</taxon>
        <taxon>Streptosporangiales</taxon>
        <taxon>Thermomonosporaceae</taxon>
        <taxon>Actinocorallia</taxon>
    </lineage>
</organism>
<dbReference type="Pfam" id="PF21597">
    <property type="entry name" value="TetR_C_43"/>
    <property type="match status" value="1"/>
</dbReference>
<dbReference type="InterPro" id="IPR009057">
    <property type="entry name" value="Homeodomain-like_sf"/>
</dbReference>
<dbReference type="Proteomes" id="UP001501842">
    <property type="component" value="Unassembled WGS sequence"/>
</dbReference>
<sequence>MDAERNRERIIAAARTTFAAEGIDVPMSAVARAAGVGIATLFRRFPTREDLLDAVFADTMHTYADAAEKALADRDPWNGFTGYIRTVCSMQATNRGFADILTMTFPAATHLEELRARAYHDFLELIDRAKATGRLRPDFTDQDMVILLMANAGVIAATAHAAPESSPRLVAYMIQAFTAPQPETLPPPPDPDALAHAMLGLSCDRSP</sequence>
<evidence type="ECO:0000313" key="7">
    <source>
        <dbReference type="Proteomes" id="UP001501842"/>
    </source>
</evidence>
<evidence type="ECO:0000256" key="1">
    <source>
        <dbReference type="ARBA" id="ARBA00023015"/>
    </source>
</evidence>
<dbReference type="PROSITE" id="PS50977">
    <property type="entry name" value="HTH_TETR_2"/>
    <property type="match status" value="1"/>
</dbReference>